<dbReference type="RefSeq" id="WP_093286570.1">
    <property type="nucleotide sequence ID" value="NZ_FOFS01000009.1"/>
</dbReference>
<name>A0A1H9I130_9GAMM</name>
<dbReference type="AlphaFoldDB" id="A0A1H9I130"/>
<dbReference type="OrthoDB" id="9808883at2"/>
<sequence length="81" mass="8937">MLELRPSCECCDTDLPPDSTQARICSFECTFCADCAETRLQNRCPNCGGELVVRPRRPAEKLQRHPASTTRVHKPAGCATS</sequence>
<dbReference type="EMBL" id="FOFS01000009">
    <property type="protein sequence ID" value="SEQ68299.1"/>
    <property type="molecule type" value="Genomic_DNA"/>
</dbReference>
<dbReference type="InterPro" id="IPR010696">
    <property type="entry name" value="DUF1272"/>
</dbReference>
<protein>
    <recommendedName>
        <fullName evidence="4">DUF1272 domain-containing protein</fullName>
    </recommendedName>
</protein>
<dbReference type="Pfam" id="PF06906">
    <property type="entry name" value="DUF1272"/>
    <property type="match status" value="1"/>
</dbReference>
<keyword evidence="3" id="KW-1185">Reference proteome</keyword>
<evidence type="ECO:0008006" key="4">
    <source>
        <dbReference type="Google" id="ProtNLM"/>
    </source>
</evidence>
<accession>A0A1H9I130</accession>
<gene>
    <name evidence="2" type="ORF">SAMN04488038_109127</name>
</gene>
<dbReference type="Proteomes" id="UP000199233">
    <property type="component" value="Unassembled WGS sequence"/>
</dbReference>
<proteinExistence type="predicted"/>
<organism evidence="2 3">
    <name type="scientific">Solimonas aquatica</name>
    <dbReference type="NCBI Taxonomy" id="489703"/>
    <lineage>
        <taxon>Bacteria</taxon>
        <taxon>Pseudomonadati</taxon>
        <taxon>Pseudomonadota</taxon>
        <taxon>Gammaproteobacteria</taxon>
        <taxon>Nevskiales</taxon>
        <taxon>Nevskiaceae</taxon>
        <taxon>Solimonas</taxon>
    </lineage>
</organism>
<evidence type="ECO:0000256" key="1">
    <source>
        <dbReference type="SAM" id="MobiDB-lite"/>
    </source>
</evidence>
<evidence type="ECO:0000313" key="3">
    <source>
        <dbReference type="Proteomes" id="UP000199233"/>
    </source>
</evidence>
<reference evidence="2 3" key="1">
    <citation type="submission" date="2016-10" db="EMBL/GenBank/DDBJ databases">
        <authorList>
            <person name="de Groot N.N."/>
        </authorList>
    </citation>
    <scope>NUCLEOTIDE SEQUENCE [LARGE SCALE GENOMIC DNA]</scope>
    <source>
        <strain evidence="2 3">DSM 25927</strain>
    </source>
</reference>
<evidence type="ECO:0000313" key="2">
    <source>
        <dbReference type="EMBL" id="SEQ68299.1"/>
    </source>
</evidence>
<feature type="region of interest" description="Disordered" evidence="1">
    <location>
        <begin position="58"/>
        <end position="81"/>
    </location>
</feature>